<dbReference type="InterPro" id="IPR015882">
    <property type="entry name" value="HEX_bac_N"/>
</dbReference>
<dbReference type="PRINTS" id="PR00738">
    <property type="entry name" value="GLHYDRLASE20"/>
</dbReference>
<dbReference type="Proteomes" id="UP001449657">
    <property type="component" value="Chromosome"/>
</dbReference>
<dbReference type="Gene3D" id="3.30.379.10">
    <property type="entry name" value="Chitobiase/beta-hexosaminidase domain 2-like"/>
    <property type="match status" value="1"/>
</dbReference>
<evidence type="ECO:0000256" key="5">
    <source>
        <dbReference type="ARBA" id="ARBA00023295"/>
    </source>
</evidence>
<evidence type="ECO:0000259" key="7">
    <source>
        <dbReference type="Pfam" id="PF00728"/>
    </source>
</evidence>
<evidence type="ECO:0000313" key="10">
    <source>
        <dbReference type="Proteomes" id="UP001449657"/>
    </source>
</evidence>
<name>A0ABZ2ZA01_9BACT</name>
<feature type="domain" description="Glycoside hydrolase family 20 catalytic" evidence="7">
    <location>
        <begin position="165"/>
        <end position="270"/>
    </location>
</feature>
<keyword evidence="5" id="KW-0326">Glycosidase</keyword>
<comment type="similarity">
    <text evidence="2">Belongs to the glycosyl hydrolase 20 family.</text>
</comment>
<dbReference type="SUPFAM" id="SSF51445">
    <property type="entry name" value="(Trans)glycosidases"/>
    <property type="match status" value="1"/>
</dbReference>
<evidence type="ECO:0000256" key="6">
    <source>
        <dbReference type="SAM" id="SignalP"/>
    </source>
</evidence>
<evidence type="ECO:0000256" key="2">
    <source>
        <dbReference type="ARBA" id="ARBA00006285"/>
    </source>
</evidence>
<dbReference type="InterPro" id="IPR017853">
    <property type="entry name" value="GH"/>
</dbReference>
<reference evidence="9 10" key="1">
    <citation type="submission" date="2024-03" db="EMBL/GenBank/DDBJ databases">
        <title>Chitinophaga caseinilytica sp. nov., a casein hydrolysing bacterium isolated from forest soil.</title>
        <authorList>
            <person name="Lee D.S."/>
            <person name="Han D.M."/>
            <person name="Baek J.H."/>
            <person name="Choi D.G."/>
            <person name="Jeon J.H."/>
            <person name="Jeon C.O."/>
        </authorList>
    </citation>
    <scope>NUCLEOTIDE SEQUENCE [LARGE SCALE GENOMIC DNA]</scope>
    <source>
        <strain evidence="9 10">KACC 19118</strain>
    </source>
</reference>
<feature type="chain" id="PRO_5045231303" description="beta-N-acetylhexosaminidase" evidence="6">
    <location>
        <begin position="27"/>
        <end position="656"/>
    </location>
</feature>
<evidence type="ECO:0000256" key="4">
    <source>
        <dbReference type="ARBA" id="ARBA00022801"/>
    </source>
</evidence>
<dbReference type="EC" id="3.2.1.52" evidence="3"/>
<dbReference type="EMBL" id="CP150096">
    <property type="protein sequence ID" value="WZN48533.1"/>
    <property type="molecule type" value="Genomic_DNA"/>
</dbReference>
<keyword evidence="6" id="KW-0732">Signal</keyword>
<dbReference type="InterPro" id="IPR015883">
    <property type="entry name" value="Glyco_hydro_20_cat"/>
</dbReference>
<dbReference type="Pfam" id="PF02838">
    <property type="entry name" value="Glyco_hydro_20b"/>
    <property type="match status" value="1"/>
</dbReference>
<keyword evidence="10" id="KW-1185">Reference proteome</keyword>
<proteinExistence type="inferred from homology"/>
<dbReference type="PANTHER" id="PTHR22600:SF57">
    <property type="entry name" value="BETA-N-ACETYLHEXOSAMINIDASE"/>
    <property type="match status" value="1"/>
</dbReference>
<dbReference type="InterPro" id="IPR029018">
    <property type="entry name" value="Hex-like_dom2"/>
</dbReference>
<dbReference type="Pfam" id="PF00728">
    <property type="entry name" value="Glyco_hydro_20"/>
    <property type="match status" value="1"/>
</dbReference>
<evidence type="ECO:0000256" key="3">
    <source>
        <dbReference type="ARBA" id="ARBA00012663"/>
    </source>
</evidence>
<dbReference type="Gene3D" id="3.20.20.80">
    <property type="entry name" value="Glycosidases"/>
    <property type="match status" value="1"/>
</dbReference>
<dbReference type="InterPro" id="IPR025705">
    <property type="entry name" value="Beta_hexosaminidase_sua/sub"/>
</dbReference>
<evidence type="ECO:0000256" key="1">
    <source>
        <dbReference type="ARBA" id="ARBA00001231"/>
    </source>
</evidence>
<dbReference type="RefSeq" id="WP_341843123.1">
    <property type="nucleotide sequence ID" value="NZ_CP149792.1"/>
</dbReference>
<evidence type="ECO:0000259" key="8">
    <source>
        <dbReference type="Pfam" id="PF02838"/>
    </source>
</evidence>
<protein>
    <recommendedName>
        <fullName evidence="3">beta-N-acetylhexosaminidase</fullName>
        <ecNumber evidence="3">3.2.1.52</ecNumber>
    </recommendedName>
</protein>
<accession>A0ABZ2ZA01</accession>
<keyword evidence="4" id="KW-0378">Hydrolase</keyword>
<feature type="signal peptide" evidence="6">
    <location>
        <begin position="1"/>
        <end position="26"/>
    </location>
</feature>
<evidence type="ECO:0000313" key="9">
    <source>
        <dbReference type="EMBL" id="WZN48533.1"/>
    </source>
</evidence>
<comment type="catalytic activity">
    <reaction evidence="1">
        <text>Hydrolysis of terminal non-reducing N-acetyl-D-hexosamine residues in N-acetyl-beta-D-hexosaminides.</text>
        <dbReference type="EC" id="3.2.1.52"/>
    </reaction>
</comment>
<feature type="domain" description="Beta-hexosaminidase bacterial type N-terminal" evidence="8">
    <location>
        <begin position="38"/>
        <end position="162"/>
    </location>
</feature>
<dbReference type="PANTHER" id="PTHR22600">
    <property type="entry name" value="BETA-HEXOSAMINIDASE"/>
    <property type="match status" value="1"/>
</dbReference>
<gene>
    <name evidence="9" type="ORF">WJU22_10145</name>
</gene>
<sequence length="656" mass="74769">MKTRLNRFLSVWLLACLLGPGAVALAVPPHITNNENAKPSLLPEPAELQWRNESFDLRKCRAILYTDRTMLRYANLLQTTIFNAGAGTVRVRLEQPKNGPYIELVKSAVKAPVHEDEAYSVEVSEKKITLTAGTEKGMYYAIQTLQQLMTGKSVQGCSIRDWPAFSWRSYMVDVGRNYQPMALLKQQIDVMSRYKMNVFHFHFTEDVAWRLHFKRYPQLTDAKNMIRQKGKFYSEKDLHELIEYCKLRHIELVPEIDMPGHSAAFRRAMGHDMQSDSGMAIIQQIVRDFCEAYKLPYLHIGADEVKITNKNFLPDMTKLVESYGTKVIGWMPGGNFPESVIRQLWSEGKIESGDGSVKYIDSRQLYINHMDPLESVTSIFQRQLCNSAVGNASELGATLCLWHDRNVAKEEDVMIMNPAYPALLTFAERTWRGGGTPGIKVAIGPEIAADFATFEIRLMDHKQKYFKGMPFGYFPQSAQQWQLYGPFPNNGDPGREFDTTGVRPSQTATGGTIILRHWWWPELQGVLSSPAENTTYYASTRIWSDRNGETDCWIGFHDFSRSHASLPPTAGKWDNRGSSIRVNGELIPPPVWESAGKTITLETPYTNEGYAYRTPTKVRLKKGWNIVEVKAPVTTFKGRDWQNPVKWMFTFVPCRN</sequence>
<organism evidence="9 10">
    <name type="scientific">Chitinophaga caseinilytica</name>
    <dbReference type="NCBI Taxonomy" id="2267521"/>
    <lineage>
        <taxon>Bacteria</taxon>
        <taxon>Pseudomonadati</taxon>
        <taxon>Bacteroidota</taxon>
        <taxon>Chitinophagia</taxon>
        <taxon>Chitinophagales</taxon>
        <taxon>Chitinophagaceae</taxon>
        <taxon>Chitinophaga</taxon>
    </lineage>
</organism>
<dbReference type="SUPFAM" id="SSF55545">
    <property type="entry name" value="beta-N-acetylhexosaminidase-like domain"/>
    <property type="match status" value="1"/>
</dbReference>